<dbReference type="GeneID" id="64656152"/>
<evidence type="ECO:0000313" key="3">
    <source>
        <dbReference type="Proteomes" id="UP001195769"/>
    </source>
</evidence>
<keyword evidence="1" id="KW-0812">Transmembrane</keyword>
<dbReference type="RefSeq" id="XP_041225444.1">
    <property type="nucleotide sequence ID" value="XM_041361854.1"/>
</dbReference>
<dbReference type="EMBL" id="JABBWK010000030">
    <property type="protein sequence ID" value="KAG1899868.1"/>
    <property type="molecule type" value="Genomic_DNA"/>
</dbReference>
<organism evidence="2 3">
    <name type="scientific">Suillus fuscotomentosus</name>
    <dbReference type="NCBI Taxonomy" id="1912939"/>
    <lineage>
        <taxon>Eukaryota</taxon>
        <taxon>Fungi</taxon>
        <taxon>Dikarya</taxon>
        <taxon>Basidiomycota</taxon>
        <taxon>Agaricomycotina</taxon>
        <taxon>Agaricomycetes</taxon>
        <taxon>Agaricomycetidae</taxon>
        <taxon>Boletales</taxon>
        <taxon>Suillineae</taxon>
        <taxon>Suillaceae</taxon>
        <taxon>Suillus</taxon>
    </lineage>
</organism>
<reference evidence="2" key="1">
    <citation type="journal article" date="2020" name="New Phytol.">
        <title>Comparative genomics reveals dynamic genome evolution in host specialist ectomycorrhizal fungi.</title>
        <authorList>
            <person name="Lofgren L.A."/>
            <person name="Nguyen N.H."/>
            <person name="Vilgalys R."/>
            <person name="Ruytinx J."/>
            <person name="Liao H.L."/>
            <person name="Branco S."/>
            <person name="Kuo A."/>
            <person name="LaButti K."/>
            <person name="Lipzen A."/>
            <person name="Andreopoulos W."/>
            <person name="Pangilinan J."/>
            <person name="Riley R."/>
            <person name="Hundley H."/>
            <person name="Na H."/>
            <person name="Barry K."/>
            <person name="Grigoriev I.V."/>
            <person name="Stajich J.E."/>
            <person name="Kennedy P.G."/>
        </authorList>
    </citation>
    <scope>NUCLEOTIDE SEQUENCE</scope>
    <source>
        <strain evidence="2">FC203</strain>
    </source>
</reference>
<feature type="transmembrane region" description="Helical" evidence="1">
    <location>
        <begin position="12"/>
        <end position="32"/>
    </location>
</feature>
<keyword evidence="1" id="KW-1133">Transmembrane helix</keyword>
<proteinExistence type="predicted"/>
<keyword evidence="1" id="KW-0472">Membrane</keyword>
<feature type="transmembrane region" description="Helical" evidence="1">
    <location>
        <begin position="44"/>
        <end position="61"/>
    </location>
</feature>
<accession>A0AAD4E7P8</accession>
<keyword evidence="3" id="KW-1185">Reference proteome</keyword>
<sequence>MSMDWRFMHIPSISYNTCLPSWISFVLFYLMFSLSENVYECTDFIHYACLHTLIPSVLYYLELLPRG</sequence>
<evidence type="ECO:0000256" key="1">
    <source>
        <dbReference type="SAM" id="Phobius"/>
    </source>
</evidence>
<comment type="caution">
    <text evidence="2">The sequence shown here is derived from an EMBL/GenBank/DDBJ whole genome shotgun (WGS) entry which is preliminary data.</text>
</comment>
<name>A0AAD4E7P8_9AGAM</name>
<gene>
    <name evidence="2" type="ORF">F5891DRAFT_1037134</name>
</gene>
<protein>
    <submittedName>
        <fullName evidence="2">Uncharacterized protein</fullName>
    </submittedName>
</protein>
<evidence type="ECO:0000313" key="2">
    <source>
        <dbReference type="EMBL" id="KAG1899868.1"/>
    </source>
</evidence>
<dbReference type="AlphaFoldDB" id="A0AAD4E7P8"/>
<dbReference type="Proteomes" id="UP001195769">
    <property type="component" value="Unassembled WGS sequence"/>
</dbReference>